<accession>A0A317EUI3</accession>
<sequence length="869" mass="95546">MKKILLISLLLFSKIAFSQVSDSFNDGDFSQNPVWNGDASYFQINSLSQLQSKGQQLASQTISLSTANQLGLNASWEFLVQLNFDPTTTNFVRIYLTSDREDLKGNLNGYFIQIGETGATDGFHLYRQNGTSTTRIITGPQKNRANANVVYAKIKVTRDASGKWDLFSDLAGGTNFNLEGSIVDNTITSSEFTGVYCKYATASRYNQFIFDDFIVDDLVPDIIPPSIKSIVVVNPLALDVTFSEALDLNSASTLSNYYLSNGYANPANISATAFPNVYRLTFSKEFISGDYSLTVNNVKDKKGNTITQNSNLGFTYIKPYVAKYGDVVINEIFANPTGNTTLPQKEYVELWNTTNEYILTQGWKYSDQTSTYTFLVDTIKPNQHVVLTAKADETLFKPFGKTIGLSPWPSLNNDKDILTLTDNTGKIIDKIAYYDAWYKDDVKKKGGYSLELIDPKNICGGIQNWSASVNVSGGTPSQQNSVFHAQISTEIPKLLSAGIIDSVTVQISYSKSVDSLSAVQLSNYSINNAIGNPISAIVQTPYFNSVTLKFSNEIARGIESLLTVNNITDCAGNVISSTQNSAKLFIAKKIVKGDILISELLFNPRLGGADFVEIYNHTDHVLDLKDLQLATADGSGNPASIKNISTKNLLIPSKTYWVITINEANIKQNYETRFPLQFVQLASLPAYNNDKGSVILLNNGQVIDQLNYNAKIHHPLIQNDDGISIERVSFDVDTNDPHNFKSAASTVGFATPTYKNSQESNGGESFVNLQSKTFSPDGDGFEDVLMLDYQLAEKASLATISVFSDKGRLVRKLLKNQTIATKGSLTWDGLGDRGETCGIGIYVVLFDVFDLNGNTKRFKNTCVLAGKLN</sequence>
<feature type="chain" id="PRO_5016382812" description="LTD domain-containing protein" evidence="2">
    <location>
        <begin position="19"/>
        <end position="869"/>
    </location>
</feature>
<dbReference type="RefSeq" id="WP_109931239.1">
    <property type="nucleotide sequence ID" value="NZ_QGNY01000006.1"/>
</dbReference>
<dbReference type="OrthoDB" id="9758406at2"/>
<dbReference type="InterPro" id="IPR036415">
    <property type="entry name" value="Lamin_tail_dom_sf"/>
</dbReference>
<reference evidence="5" key="1">
    <citation type="submission" date="2018-05" db="EMBL/GenBank/DDBJ databases">
        <title>Pedobacter paludis sp. nov., isolated from wetland soil.</title>
        <authorList>
            <person name="Zhang Y."/>
        </authorList>
    </citation>
    <scope>NUCLEOTIDE SEQUENCE [LARGE SCALE GENOMIC DNA]</scope>
    <source>
        <strain evidence="5">R-8</strain>
    </source>
</reference>
<gene>
    <name evidence="4" type="ORF">DF947_16970</name>
</gene>
<dbReference type="Proteomes" id="UP000245391">
    <property type="component" value="Unassembled WGS sequence"/>
</dbReference>
<evidence type="ECO:0000313" key="4">
    <source>
        <dbReference type="EMBL" id="PWS30621.1"/>
    </source>
</evidence>
<name>A0A317EUI3_9SPHI</name>
<dbReference type="InterPro" id="IPR001322">
    <property type="entry name" value="Lamin_tail_dom"/>
</dbReference>
<organism evidence="4 5">
    <name type="scientific">Pedobacter paludis</name>
    <dbReference type="NCBI Taxonomy" id="2203212"/>
    <lineage>
        <taxon>Bacteria</taxon>
        <taxon>Pseudomonadati</taxon>
        <taxon>Bacteroidota</taxon>
        <taxon>Sphingobacteriia</taxon>
        <taxon>Sphingobacteriales</taxon>
        <taxon>Sphingobacteriaceae</taxon>
        <taxon>Pedobacter</taxon>
    </lineage>
</organism>
<evidence type="ECO:0000259" key="3">
    <source>
        <dbReference type="PROSITE" id="PS51841"/>
    </source>
</evidence>
<feature type="domain" description="LTD" evidence="3">
    <location>
        <begin position="574"/>
        <end position="710"/>
    </location>
</feature>
<dbReference type="Gene3D" id="2.60.40.4070">
    <property type="match status" value="1"/>
</dbReference>
<proteinExistence type="predicted"/>
<feature type="domain" description="LTD" evidence="3">
    <location>
        <begin position="313"/>
        <end position="435"/>
    </location>
</feature>
<keyword evidence="5" id="KW-1185">Reference proteome</keyword>
<dbReference type="InterPro" id="IPR014755">
    <property type="entry name" value="Cu-Rt/internalin_Ig-like"/>
</dbReference>
<dbReference type="SUPFAM" id="SSF74853">
    <property type="entry name" value="Lamin A/C globular tail domain"/>
    <property type="match status" value="1"/>
</dbReference>
<evidence type="ECO:0000256" key="2">
    <source>
        <dbReference type="SAM" id="SignalP"/>
    </source>
</evidence>
<dbReference type="PROSITE" id="PS51841">
    <property type="entry name" value="LTD"/>
    <property type="match status" value="2"/>
</dbReference>
<evidence type="ECO:0000256" key="1">
    <source>
        <dbReference type="ARBA" id="ARBA00022729"/>
    </source>
</evidence>
<dbReference type="Gene3D" id="2.60.40.1260">
    <property type="entry name" value="Lamin Tail domain"/>
    <property type="match status" value="1"/>
</dbReference>
<dbReference type="Pfam" id="PF00932">
    <property type="entry name" value="LTD"/>
    <property type="match status" value="2"/>
</dbReference>
<comment type="caution">
    <text evidence="4">The sequence shown here is derived from an EMBL/GenBank/DDBJ whole genome shotgun (WGS) entry which is preliminary data.</text>
</comment>
<dbReference type="EMBL" id="QGNY01000006">
    <property type="protein sequence ID" value="PWS30621.1"/>
    <property type="molecule type" value="Genomic_DNA"/>
</dbReference>
<dbReference type="Gene3D" id="2.60.40.1220">
    <property type="match status" value="2"/>
</dbReference>
<keyword evidence="1 2" id="KW-0732">Signal</keyword>
<protein>
    <recommendedName>
        <fullName evidence="3">LTD domain-containing protein</fullName>
    </recommendedName>
</protein>
<evidence type="ECO:0000313" key="5">
    <source>
        <dbReference type="Proteomes" id="UP000245391"/>
    </source>
</evidence>
<feature type="signal peptide" evidence="2">
    <location>
        <begin position="1"/>
        <end position="18"/>
    </location>
</feature>
<dbReference type="AlphaFoldDB" id="A0A317EUI3"/>